<comment type="caution">
    <text evidence="2">The sequence shown here is derived from an EMBL/GenBank/DDBJ whole genome shotgun (WGS) entry which is preliminary data.</text>
</comment>
<feature type="signal peptide" evidence="1">
    <location>
        <begin position="1"/>
        <end position="21"/>
    </location>
</feature>
<keyword evidence="3" id="KW-1185">Reference proteome</keyword>
<evidence type="ECO:0000256" key="1">
    <source>
        <dbReference type="SAM" id="SignalP"/>
    </source>
</evidence>
<dbReference type="GeneID" id="89998112"/>
<proteinExistence type="predicted"/>
<name>A0ABR0RTQ6_9EURO</name>
<dbReference type="Proteomes" id="UP001334248">
    <property type="component" value="Unassembled WGS sequence"/>
</dbReference>
<gene>
    <name evidence="2" type="ORF">PMZ80_004663</name>
</gene>
<organism evidence="2 3">
    <name type="scientific">Knufia obscura</name>
    <dbReference type="NCBI Taxonomy" id="1635080"/>
    <lineage>
        <taxon>Eukaryota</taxon>
        <taxon>Fungi</taxon>
        <taxon>Dikarya</taxon>
        <taxon>Ascomycota</taxon>
        <taxon>Pezizomycotina</taxon>
        <taxon>Eurotiomycetes</taxon>
        <taxon>Chaetothyriomycetidae</taxon>
        <taxon>Chaetothyriales</taxon>
        <taxon>Trichomeriaceae</taxon>
        <taxon>Knufia</taxon>
    </lineage>
</organism>
<evidence type="ECO:0000313" key="2">
    <source>
        <dbReference type="EMBL" id="KAK5943655.1"/>
    </source>
</evidence>
<sequence>MQKTFLTTLAAVAAFTSTVTAGITIEDIGIPANGGTPTAPTCTSGCAIYVTDVNGCSVREDFSGTCAWQEGYLERDVCDGFKLYWDVAAGSVGLEKPNNIIAFPVQECKVAEPVGQCVFNGGCPVGS</sequence>
<reference evidence="2 3" key="1">
    <citation type="journal article" date="2023" name="Res Sq">
        <title>Genomic and morphological characterization of Knufia obscura isolated from the Mars 2020 spacecraft assembly facility.</title>
        <authorList>
            <person name="Chander A.M."/>
            <person name="Teixeira M.M."/>
            <person name="Singh N.K."/>
            <person name="Williams M.P."/>
            <person name="Parker C.W."/>
            <person name="Leo P."/>
            <person name="Stajich J.E."/>
            <person name="Torok T."/>
            <person name="Tighe S."/>
            <person name="Mason C.E."/>
            <person name="Venkateswaran K."/>
        </authorList>
    </citation>
    <scope>NUCLEOTIDE SEQUENCE [LARGE SCALE GENOMIC DNA]</scope>
    <source>
        <strain evidence="2 3">CCFEE 5817</strain>
    </source>
</reference>
<accession>A0ABR0RTQ6</accession>
<dbReference type="EMBL" id="JAVHJV010000004">
    <property type="protein sequence ID" value="KAK5943655.1"/>
    <property type="molecule type" value="Genomic_DNA"/>
</dbReference>
<feature type="chain" id="PRO_5047363336" evidence="1">
    <location>
        <begin position="22"/>
        <end position="127"/>
    </location>
</feature>
<dbReference type="RefSeq" id="XP_064731745.1">
    <property type="nucleotide sequence ID" value="XM_064873087.1"/>
</dbReference>
<evidence type="ECO:0000313" key="3">
    <source>
        <dbReference type="Proteomes" id="UP001334248"/>
    </source>
</evidence>
<keyword evidence="1" id="KW-0732">Signal</keyword>
<protein>
    <submittedName>
        <fullName evidence="2">Uncharacterized protein</fullName>
    </submittedName>
</protein>